<dbReference type="PROSITE" id="PS51352">
    <property type="entry name" value="THIOREDOXIN_2"/>
    <property type="match status" value="1"/>
</dbReference>
<name>A0AAD5XHK5_9FUNG</name>
<dbReference type="SUPFAM" id="SSF52540">
    <property type="entry name" value="P-loop containing nucleoside triphosphate hydrolases"/>
    <property type="match status" value="1"/>
</dbReference>
<dbReference type="Gene3D" id="1.10.8.60">
    <property type="match status" value="1"/>
</dbReference>
<dbReference type="Proteomes" id="UP001211907">
    <property type="component" value="Unassembled WGS sequence"/>
</dbReference>
<dbReference type="PRINTS" id="PR00819">
    <property type="entry name" value="CBXCFQXSUPER"/>
</dbReference>
<comment type="similarity">
    <text evidence="1">Belongs to the CbxX/CfxQ family.</text>
</comment>
<feature type="compositionally biased region" description="Basic and acidic residues" evidence="4">
    <location>
        <begin position="967"/>
        <end position="977"/>
    </location>
</feature>
<evidence type="ECO:0000256" key="4">
    <source>
        <dbReference type="SAM" id="MobiDB-lite"/>
    </source>
</evidence>
<keyword evidence="3" id="KW-0067">ATP-binding</keyword>
<evidence type="ECO:0000256" key="2">
    <source>
        <dbReference type="ARBA" id="ARBA00022741"/>
    </source>
</evidence>
<feature type="domain" description="Thioredoxin" evidence="5">
    <location>
        <begin position="801"/>
        <end position="926"/>
    </location>
</feature>
<dbReference type="EMBL" id="JADGJH010000906">
    <property type="protein sequence ID" value="KAJ3121138.1"/>
    <property type="molecule type" value="Genomic_DNA"/>
</dbReference>
<evidence type="ECO:0000313" key="7">
    <source>
        <dbReference type="Proteomes" id="UP001211907"/>
    </source>
</evidence>
<dbReference type="InterPro" id="IPR003593">
    <property type="entry name" value="AAA+_ATPase"/>
</dbReference>
<keyword evidence="2" id="KW-0547">Nucleotide-binding</keyword>
<dbReference type="InterPro" id="IPR036249">
    <property type="entry name" value="Thioredoxin-like_sf"/>
</dbReference>
<dbReference type="SUPFAM" id="SSF52833">
    <property type="entry name" value="Thioredoxin-like"/>
    <property type="match status" value="2"/>
</dbReference>
<dbReference type="InterPro" id="IPR000641">
    <property type="entry name" value="CbxX/CfxQ"/>
</dbReference>
<evidence type="ECO:0000256" key="3">
    <source>
        <dbReference type="ARBA" id="ARBA00022840"/>
    </source>
</evidence>
<dbReference type="GO" id="GO:0005524">
    <property type="term" value="F:ATP binding"/>
    <property type="evidence" value="ECO:0007669"/>
    <property type="project" value="UniProtKB-KW"/>
</dbReference>
<evidence type="ECO:0000313" key="6">
    <source>
        <dbReference type="EMBL" id="KAJ3121138.1"/>
    </source>
</evidence>
<dbReference type="Gene3D" id="3.40.30.10">
    <property type="entry name" value="Glutaredoxin"/>
    <property type="match status" value="2"/>
</dbReference>
<evidence type="ECO:0000256" key="1">
    <source>
        <dbReference type="ARBA" id="ARBA00010378"/>
    </source>
</evidence>
<dbReference type="PANTHER" id="PTHR43392">
    <property type="entry name" value="AAA-TYPE ATPASE FAMILY PROTEIN / ANKYRIN REPEAT FAMILY PROTEIN"/>
    <property type="match status" value="1"/>
</dbReference>
<dbReference type="FunFam" id="3.40.50.300:FF:000216">
    <property type="entry name" value="Type VII secretion ATPase EccA"/>
    <property type="match status" value="1"/>
</dbReference>
<dbReference type="AlphaFoldDB" id="A0AAD5XHK5"/>
<keyword evidence="7" id="KW-1185">Reference proteome</keyword>
<dbReference type="Pfam" id="PF12796">
    <property type="entry name" value="Ank_2"/>
    <property type="match status" value="1"/>
</dbReference>
<dbReference type="Pfam" id="PF00085">
    <property type="entry name" value="Thioredoxin"/>
    <property type="match status" value="2"/>
</dbReference>
<dbReference type="GO" id="GO:0016887">
    <property type="term" value="F:ATP hydrolysis activity"/>
    <property type="evidence" value="ECO:0007669"/>
    <property type="project" value="InterPro"/>
</dbReference>
<protein>
    <recommendedName>
        <fullName evidence="5">Thioredoxin domain-containing protein</fullName>
    </recommendedName>
</protein>
<reference evidence="6" key="1">
    <citation type="submission" date="2020-05" db="EMBL/GenBank/DDBJ databases">
        <title>Phylogenomic resolution of chytrid fungi.</title>
        <authorList>
            <person name="Stajich J.E."/>
            <person name="Amses K."/>
            <person name="Simmons R."/>
            <person name="Seto K."/>
            <person name="Myers J."/>
            <person name="Bonds A."/>
            <person name="Quandt C.A."/>
            <person name="Barry K."/>
            <person name="Liu P."/>
            <person name="Grigoriev I."/>
            <person name="Longcore J.E."/>
            <person name="James T.Y."/>
        </authorList>
    </citation>
    <scope>NUCLEOTIDE SEQUENCE</scope>
    <source>
        <strain evidence="6">JEL0513</strain>
    </source>
</reference>
<accession>A0AAD5XHK5</accession>
<dbReference type="SUPFAM" id="SSF48403">
    <property type="entry name" value="Ankyrin repeat"/>
    <property type="match status" value="1"/>
</dbReference>
<dbReference type="CDD" id="cd02947">
    <property type="entry name" value="TRX_family"/>
    <property type="match status" value="1"/>
</dbReference>
<dbReference type="InterPro" id="IPR003959">
    <property type="entry name" value="ATPase_AAA_core"/>
</dbReference>
<dbReference type="Gene3D" id="1.25.40.20">
    <property type="entry name" value="Ankyrin repeat-containing domain"/>
    <property type="match status" value="2"/>
</dbReference>
<dbReference type="InterPro" id="IPR027417">
    <property type="entry name" value="P-loop_NTPase"/>
</dbReference>
<dbReference type="Pfam" id="PF00004">
    <property type="entry name" value="AAA"/>
    <property type="match status" value="1"/>
</dbReference>
<dbReference type="SMART" id="SM00382">
    <property type="entry name" value="AAA"/>
    <property type="match status" value="1"/>
</dbReference>
<dbReference type="InterPro" id="IPR050773">
    <property type="entry name" value="CbxX/CfxQ_RuBisCO_ESX"/>
</dbReference>
<dbReference type="PANTHER" id="PTHR43392:SF2">
    <property type="entry name" value="AAA-TYPE ATPASE FAMILY PROTEIN _ ANKYRIN REPEAT FAMILY PROTEIN"/>
    <property type="match status" value="1"/>
</dbReference>
<organism evidence="6 7">
    <name type="scientific">Physocladia obscura</name>
    <dbReference type="NCBI Taxonomy" id="109957"/>
    <lineage>
        <taxon>Eukaryota</taxon>
        <taxon>Fungi</taxon>
        <taxon>Fungi incertae sedis</taxon>
        <taxon>Chytridiomycota</taxon>
        <taxon>Chytridiomycota incertae sedis</taxon>
        <taxon>Chytridiomycetes</taxon>
        <taxon>Chytridiales</taxon>
        <taxon>Chytriomycetaceae</taxon>
        <taxon>Physocladia</taxon>
    </lineage>
</organism>
<proteinExistence type="inferred from homology"/>
<dbReference type="InterPro" id="IPR013766">
    <property type="entry name" value="Thioredoxin_domain"/>
</dbReference>
<dbReference type="SMART" id="SM00248">
    <property type="entry name" value="ANK"/>
    <property type="match status" value="5"/>
</dbReference>
<sequence length="1040" mass="115606">MPTSVQLIDSQISLESKTLFEAIIKKSGPLVTKSIRTDPSLLNKFCDFDSTHGFKTPLLVAVELGFLPIIRLLYQLNADVSICTSITKQSVIHAAARTGQVQAIRFLIDHYHADAKHFIFEKDAKGQTPLLVAASSRSTDSGTCADIFLKLGANIADECPVLNGWSHQDSKIANKIPRLKKDQGKTEFVDALYLAQESKNDDAIRAILKRMKSVNIETVGAIIAHSPKNKNEKFKAIYSQLENPNKMADSKGRNLLMLALEKGNFLEYFRSPKEQKNATGKTEIGKFLLQQNISIHSVDNSGNTVLSYCACSSIASTLLMSGLRWDTPLNNAGQTPLEILEERGEDFQDVVELIALAKSVADGDSILEDNDDIASVLNQVMTNESLEETNITLQAHLEALQAQLSVLHPALIEESADLIGDLMKEIIGMDKLKNDLRSWLRTQQVDKARRRQGIHIGEPHMPHTVLLGNPGTGKTTVARIIAKALSKIGITNNKFAELTRDQLVGGYIGQTEKQMQELFKTYAGGVLFIDEAYRLVGGGVDYGRIALESMMTQMTTKNNDIVFIFAGYPNEMKAFMNVNPGLSRRIDQTFNFEDYSPEELTKIVEVTGISRGFKFEPEAIAKLPHLIFYGFDPSVRAKFNGGLADRLFTLAKEQIDLRTMDENLNNVDTLMTITEPDVRNAIPRLVDLISGNDDGVFEGPVREITGIDEFNKVILTPGIVVGKQSVYIMFVDLIYVDADNVPETKQMAAINAYPTFQWFKNGKKIQELVGADVKKLKSFTERCSKSMADSQNPLSDESPVANSVVKAPERTVEEPLVEEEKIIEVFDVEQFDNLVASEDTLVVDFHAVWCQSCKAATPEFEKLSKKFTNLKFAKVDADDTNIAKIKKVNDFPYFKFYKAGQIKGELLVEHDVEDFAKLRQMTERFDLEETPVAVPSCSIKRPDEPQISTASETKVAAPPPKTVTKQESAETEEKKGEEEEEEEGGDDSGESDENKALYSKLKQISNCPAGYVWNRCEGGYRCAGGSHFVTNEELDKFFTV</sequence>
<comment type="caution">
    <text evidence="6">The sequence shown here is derived from an EMBL/GenBank/DDBJ whole genome shotgun (WGS) entry which is preliminary data.</text>
</comment>
<feature type="compositionally biased region" description="Acidic residues" evidence="4">
    <location>
        <begin position="978"/>
        <end position="991"/>
    </location>
</feature>
<gene>
    <name evidence="6" type="ORF">HK100_012511</name>
</gene>
<evidence type="ECO:0000259" key="5">
    <source>
        <dbReference type="PROSITE" id="PS51352"/>
    </source>
</evidence>
<feature type="region of interest" description="Disordered" evidence="4">
    <location>
        <begin position="936"/>
        <end position="997"/>
    </location>
</feature>
<dbReference type="InterPro" id="IPR002110">
    <property type="entry name" value="Ankyrin_rpt"/>
</dbReference>
<dbReference type="Gene3D" id="3.40.50.300">
    <property type="entry name" value="P-loop containing nucleotide triphosphate hydrolases"/>
    <property type="match status" value="1"/>
</dbReference>
<dbReference type="InterPro" id="IPR036770">
    <property type="entry name" value="Ankyrin_rpt-contain_sf"/>
</dbReference>